<protein>
    <submittedName>
        <fullName evidence="1">Uncharacterized protein</fullName>
    </submittedName>
</protein>
<evidence type="ECO:0000313" key="1">
    <source>
        <dbReference type="EMBL" id="KIM56703.1"/>
    </source>
</evidence>
<evidence type="ECO:0000313" key="2">
    <source>
        <dbReference type="Proteomes" id="UP000053989"/>
    </source>
</evidence>
<organism evidence="1 2">
    <name type="scientific">Scleroderma citrinum Foug A</name>
    <dbReference type="NCBI Taxonomy" id="1036808"/>
    <lineage>
        <taxon>Eukaryota</taxon>
        <taxon>Fungi</taxon>
        <taxon>Dikarya</taxon>
        <taxon>Basidiomycota</taxon>
        <taxon>Agaricomycotina</taxon>
        <taxon>Agaricomycetes</taxon>
        <taxon>Agaricomycetidae</taxon>
        <taxon>Boletales</taxon>
        <taxon>Sclerodermatineae</taxon>
        <taxon>Sclerodermataceae</taxon>
        <taxon>Scleroderma</taxon>
    </lineage>
</organism>
<dbReference type="Proteomes" id="UP000053989">
    <property type="component" value="Unassembled WGS sequence"/>
</dbReference>
<name>A0A0C2Z444_9AGAM</name>
<keyword evidence="2" id="KW-1185">Reference proteome</keyword>
<reference evidence="2" key="2">
    <citation type="submission" date="2015-01" db="EMBL/GenBank/DDBJ databases">
        <title>Evolutionary Origins and Diversification of the Mycorrhizal Mutualists.</title>
        <authorList>
            <consortium name="DOE Joint Genome Institute"/>
            <consortium name="Mycorrhizal Genomics Consortium"/>
            <person name="Kohler A."/>
            <person name="Kuo A."/>
            <person name="Nagy L.G."/>
            <person name="Floudas D."/>
            <person name="Copeland A."/>
            <person name="Barry K.W."/>
            <person name="Cichocki N."/>
            <person name="Veneault-Fourrey C."/>
            <person name="LaButti K."/>
            <person name="Lindquist E.A."/>
            <person name="Lipzen A."/>
            <person name="Lundell T."/>
            <person name="Morin E."/>
            <person name="Murat C."/>
            <person name="Riley R."/>
            <person name="Ohm R."/>
            <person name="Sun H."/>
            <person name="Tunlid A."/>
            <person name="Henrissat B."/>
            <person name="Grigoriev I.V."/>
            <person name="Hibbett D.S."/>
            <person name="Martin F."/>
        </authorList>
    </citation>
    <scope>NUCLEOTIDE SEQUENCE [LARGE SCALE GENOMIC DNA]</scope>
    <source>
        <strain evidence="2">Foug A</strain>
    </source>
</reference>
<dbReference type="EMBL" id="KN822111">
    <property type="protein sequence ID" value="KIM56703.1"/>
    <property type="molecule type" value="Genomic_DNA"/>
</dbReference>
<gene>
    <name evidence="1" type="ORF">SCLCIDRAFT_210640</name>
</gene>
<dbReference type="HOGENOM" id="CLU_1090541_0_0_1"/>
<sequence>MIDQRKPVHRTSAGKVVLDSFSGLVMNFKGFFERFGRRPNTRTYNIPSDSGSFPFQRPSSSYSISSTATLSDLSSGGSDWTTSTGFSSSGTCVEHGYRESLSAAISDLQLALSVVDFVHIPCLKNVIVPSINIALSVQSMERAHHGLVQIGRLSPDMKVTVSTLSKALARMEVVVQHVAQNTSQAQEVLQDGDASAILSCANSIRLACDGLRSKLPAENRQALSRIEVGLATVMQGLKERCRCGIPREALKQPSV</sequence>
<dbReference type="AlphaFoldDB" id="A0A0C2Z444"/>
<proteinExistence type="predicted"/>
<accession>A0A0C2Z444</accession>
<dbReference type="InParanoid" id="A0A0C2Z444"/>
<reference evidence="1 2" key="1">
    <citation type="submission" date="2014-04" db="EMBL/GenBank/DDBJ databases">
        <authorList>
            <consortium name="DOE Joint Genome Institute"/>
            <person name="Kuo A."/>
            <person name="Kohler A."/>
            <person name="Nagy L.G."/>
            <person name="Floudas D."/>
            <person name="Copeland A."/>
            <person name="Barry K.W."/>
            <person name="Cichocki N."/>
            <person name="Veneault-Fourrey C."/>
            <person name="LaButti K."/>
            <person name="Lindquist E.A."/>
            <person name="Lipzen A."/>
            <person name="Lundell T."/>
            <person name="Morin E."/>
            <person name="Murat C."/>
            <person name="Sun H."/>
            <person name="Tunlid A."/>
            <person name="Henrissat B."/>
            <person name="Grigoriev I.V."/>
            <person name="Hibbett D.S."/>
            <person name="Martin F."/>
            <person name="Nordberg H.P."/>
            <person name="Cantor M.N."/>
            <person name="Hua S.X."/>
        </authorList>
    </citation>
    <scope>NUCLEOTIDE SEQUENCE [LARGE SCALE GENOMIC DNA]</scope>
    <source>
        <strain evidence="1 2">Foug A</strain>
    </source>
</reference>